<accession>A0A5P2DBD5</accession>
<gene>
    <name evidence="2" type="ORF">DEJ50_30455</name>
</gene>
<dbReference type="AlphaFoldDB" id="A0A5P2DBD5"/>
<evidence type="ECO:0000256" key="1">
    <source>
        <dbReference type="SAM" id="Phobius"/>
    </source>
</evidence>
<keyword evidence="1" id="KW-0472">Membrane</keyword>
<proteinExistence type="predicted"/>
<feature type="transmembrane region" description="Helical" evidence="1">
    <location>
        <begin position="12"/>
        <end position="35"/>
    </location>
</feature>
<sequence>MTTAPGGEPPFLTLHTAVVLFGSLFIGLVAGGLTFLGGSGAALSVLGGLTAAGVSVPVLRGLIR</sequence>
<evidence type="ECO:0000313" key="3">
    <source>
        <dbReference type="Proteomes" id="UP000325211"/>
    </source>
</evidence>
<name>A0A5P2DBD5_STRVZ</name>
<reference evidence="2 3" key="1">
    <citation type="submission" date="2018-05" db="EMBL/GenBank/DDBJ databases">
        <title>Streptomyces venezuelae.</title>
        <authorList>
            <person name="Kim W."/>
            <person name="Lee N."/>
            <person name="Cho B.-K."/>
        </authorList>
    </citation>
    <scope>NUCLEOTIDE SEQUENCE [LARGE SCALE GENOMIC DNA]</scope>
    <source>
        <strain evidence="2 3">ATCC 21782</strain>
    </source>
</reference>
<dbReference type="EMBL" id="CP029190">
    <property type="protein sequence ID" value="QES51527.1"/>
    <property type="molecule type" value="Genomic_DNA"/>
</dbReference>
<dbReference type="OrthoDB" id="4338095at2"/>
<organism evidence="2 3">
    <name type="scientific">Streptomyces venezuelae</name>
    <dbReference type="NCBI Taxonomy" id="54571"/>
    <lineage>
        <taxon>Bacteria</taxon>
        <taxon>Bacillati</taxon>
        <taxon>Actinomycetota</taxon>
        <taxon>Actinomycetes</taxon>
        <taxon>Kitasatosporales</taxon>
        <taxon>Streptomycetaceae</taxon>
        <taxon>Streptomyces</taxon>
    </lineage>
</organism>
<dbReference type="Proteomes" id="UP000325211">
    <property type="component" value="Chromosome"/>
</dbReference>
<protein>
    <submittedName>
        <fullName evidence="2">Uncharacterized protein</fullName>
    </submittedName>
</protein>
<keyword evidence="1" id="KW-1133">Transmembrane helix</keyword>
<feature type="transmembrane region" description="Helical" evidence="1">
    <location>
        <begin position="41"/>
        <end position="63"/>
    </location>
</feature>
<dbReference type="RefSeq" id="WP_150211271.1">
    <property type="nucleotide sequence ID" value="NZ_CP029190.1"/>
</dbReference>
<keyword evidence="1" id="KW-0812">Transmembrane</keyword>
<evidence type="ECO:0000313" key="2">
    <source>
        <dbReference type="EMBL" id="QES51527.1"/>
    </source>
</evidence>